<dbReference type="InterPro" id="IPR015421">
    <property type="entry name" value="PyrdxlP-dep_Trfase_major"/>
</dbReference>
<dbReference type="InterPro" id="IPR004839">
    <property type="entry name" value="Aminotransferase_I/II_large"/>
</dbReference>
<reference evidence="8 9" key="2">
    <citation type="submission" date="2020-03" db="EMBL/GenBank/DDBJ databases">
        <authorList>
            <person name="Ichikawa N."/>
            <person name="Kimura A."/>
            <person name="Kitahashi Y."/>
            <person name="Uohara A."/>
        </authorList>
    </citation>
    <scope>NUCLEOTIDE SEQUENCE [LARGE SCALE GENOMIC DNA]</scope>
    <source>
        <strain evidence="8 9">NBRC 105367</strain>
    </source>
</reference>
<dbReference type="GO" id="GO:0008483">
    <property type="term" value="F:transaminase activity"/>
    <property type="evidence" value="ECO:0007669"/>
    <property type="project" value="UniProtKB-KW"/>
</dbReference>
<dbReference type="InterPro" id="IPR015424">
    <property type="entry name" value="PyrdxlP-dep_Trfase"/>
</dbReference>
<dbReference type="Pfam" id="PF00155">
    <property type="entry name" value="Aminotran_1_2"/>
    <property type="match status" value="1"/>
</dbReference>
<comment type="cofactor">
    <cofactor evidence="1 6">
        <name>pyridoxal 5'-phosphate</name>
        <dbReference type="ChEBI" id="CHEBI:597326"/>
    </cofactor>
</comment>
<dbReference type="EC" id="2.6.1.-" evidence="6"/>
<evidence type="ECO:0000256" key="1">
    <source>
        <dbReference type="ARBA" id="ARBA00001933"/>
    </source>
</evidence>
<evidence type="ECO:0000256" key="6">
    <source>
        <dbReference type="RuleBase" id="RU000481"/>
    </source>
</evidence>
<accession>A0A6F8YEX6</accession>
<gene>
    <name evidence="8" type="ORF">Psuf_018410</name>
</gene>
<protein>
    <recommendedName>
        <fullName evidence="6">Aminotransferase</fullName>
        <ecNumber evidence="6">2.6.1.-</ecNumber>
    </recommendedName>
</protein>
<evidence type="ECO:0000256" key="2">
    <source>
        <dbReference type="ARBA" id="ARBA00007441"/>
    </source>
</evidence>
<keyword evidence="3 6" id="KW-0032">Aminotransferase</keyword>
<dbReference type="InterPro" id="IPR004838">
    <property type="entry name" value="NHTrfase_class1_PyrdxlP-BS"/>
</dbReference>
<dbReference type="SUPFAM" id="SSF53383">
    <property type="entry name" value="PLP-dependent transferases"/>
    <property type="match status" value="1"/>
</dbReference>
<comment type="similarity">
    <text evidence="2 6">Belongs to the class-I pyridoxal-phosphate-dependent aminotransferase family.</text>
</comment>
<dbReference type="AlphaFoldDB" id="A0A6F8YEX6"/>
<dbReference type="GO" id="GO:0006520">
    <property type="term" value="P:amino acid metabolic process"/>
    <property type="evidence" value="ECO:0007669"/>
    <property type="project" value="InterPro"/>
</dbReference>
<evidence type="ECO:0000313" key="9">
    <source>
        <dbReference type="Proteomes" id="UP000503011"/>
    </source>
</evidence>
<dbReference type="CDD" id="cd00609">
    <property type="entry name" value="AAT_like"/>
    <property type="match status" value="1"/>
</dbReference>
<dbReference type="PANTHER" id="PTHR46383">
    <property type="entry name" value="ASPARTATE AMINOTRANSFERASE"/>
    <property type="match status" value="1"/>
</dbReference>
<dbReference type="EMBL" id="AP022871">
    <property type="protein sequence ID" value="BCB84528.1"/>
    <property type="molecule type" value="Genomic_DNA"/>
</dbReference>
<evidence type="ECO:0000256" key="4">
    <source>
        <dbReference type="ARBA" id="ARBA00022679"/>
    </source>
</evidence>
<dbReference type="PROSITE" id="PS00105">
    <property type="entry name" value="AA_TRANSFER_CLASS_1"/>
    <property type="match status" value="1"/>
</dbReference>
<proteinExistence type="inferred from homology"/>
<keyword evidence="9" id="KW-1185">Reference proteome</keyword>
<evidence type="ECO:0000313" key="8">
    <source>
        <dbReference type="EMBL" id="BCB84528.1"/>
    </source>
</evidence>
<dbReference type="InterPro" id="IPR015422">
    <property type="entry name" value="PyrdxlP-dep_Trfase_small"/>
</dbReference>
<dbReference type="KEGG" id="psuu:Psuf_018410"/>
<evidence type="ECO:0000256" key="3">
    <source>
        <dbReference type="ARBA" id="ARBA00022576"/>
    </source>
</evidence>
<keyword evidence="4 6" id="KW-0808">Transferase</keyword>
<dbReference type="Gene3D" id="3.90.1150.10">
    <property type="entry name" value="Aspartate Aminotransferase, domain 1"/>
    <property type="match status" value="1"/>
</dbReference>
<dbReference type="Gene3D" id="3.40.640.10">
    <property type="entry name" value="Type I PLP-dependent aspartate aminotransferase-like (Major domain)"/>
    <property type="match status" value="1"/>
</dbReference>
<keyword evidence="5" id="KW-0663">Pyridoxal phosphate</keyword>
<organism evidence="8 9">
    <name type="scientific">Phytohabitans suffuscus</name>
    <dbReference type="NCBI Taxonomy" id="624315"/>
    <lineage>
        <taxon>Bacteria</taxon>
        <taxon>Bacillati</taxon>
        <taxon>Actinomycetota</taxon>
        <taxon>Actinomycetes</taxon>
        <taxon>Micromonosporales</taxon>
        <taxon>Micromonosporaceae</taxon>
    </lineage>
</organism>
<reference evidence="8 9" key="1">
    <citation type="submission" date="2020-03" db="EMBL/GenBank/DDBJ databases">
        <title>Whole genome shotgun sequence of Phytohabitans suffuscus NBRC 105367.</title>
        <authorList>
            <person name="Komaki H."/>
            <person name="Tamura T."/>
        </authorList>
    </citation>
    <scope>NUCLEOTIDE SEQUENCE [LARGE SCALE GENOMIC DNA]</scope>
    <source>
        <strain evidence="8 9">NBRC 105367</strain>
    </source>
</reference>
<evidence type="ECO:0000259" key="7">
    <source>
        <dbReference type="Pfam" id="PF00155"/>
    </source>
</evidence>
<dbReference type="Proteomes" id="UP000503011">
    <property type="component" value="Chromosome"/>
</dbReference>
<evidence type="ECO:0000256" key="5">
    <source>
        <dbReference type="ARBA" id="ARBA00022898"/>
    </source>
</evidence>
<dbReference type="RefSeq" id="WP_173155735.1">
    <property type="nucleotide sequence ID" value="NZ_AP022871.1"/>
</dbReference>
<dbReference type="GO" id="GO:0030170">
    <property type="term" value="F:pyridoxal phosphate binding"/>
    <property type="evidence" value="ECO:0007669"/>
    <property type="project" value="InterPro"/>
</dbReference>
<name>A0A6F8YEX6_9ACTN</name>
<dbReference type="FunFam" id="3.40.640.10:FF:000033">
    <property type="entry name" value="Aspartate aminotransferase"/>
    <property type="match status" value="1"/>
</dbReference>
<feature type="domain" description="Aminotransferase class I/classII large" evidence="7">
    <location>
        <begin position="36"/>
        <end position="385"/>
    </location>
</feature>
<dbReference type="InterPro" id="IPR050596">
    <property type="entry name" value="AspAT/PAT-like"/>
</dbReference>
<sequence>MGDVWAPSKRLTDVAPSGIRVIFDRAAALENAGHRVVHFEIGRPDFDTPRHVKDAAADALAAGHVHYSSNWGIPPLREAIAQKLAHDNAVRYSPDDEVIVTVGANEAVLLAILATIDPGEEVVIPTPTWPHYAECVRLAGGHPVFVPLDPTDGYALRAEAVVAALTPRTRMVVVCSPNNPTGAVVAAEDLTTIAKRLSGTRILLLADDIYESLVYDDVRHTCAASIPDLRDRTLVVGGLAKSWAMDGWRLGWLAGPRELVRWALRVRQYTTVCPPTFLQYGAVAALRGDQEPRLAMRREFGQRRAAALRRLAGQDLLRVTRADGAFYLYARYDPHLPPAQQLALDLLERQHVAVVPGPSFGPGQDHAIRIAYSCSLSDVEEGLTRMLNYLSDLAPASAA</sequence>